<dbReference type="Proteomes" id="UP001168528">
    <property type="component" value="Unassembled WGS sequence"/>
</dbReference>
<accession>A0ABT8QXT4</accession>
<evidence type="ECO:0000313" key="3">
    <source>
        <dbReference type="Proteomes" id="UP001168528"/>
    </source>
</evidence>
<keyword evidence="3" id="KW-1185">Reference proteome</keyword>
<organism evidence="2 3">
    <name type="scientific">Rhodocytophaga aerolata</name>
    <dbReference type="NCBI Taxonomy" id="455078"/>
    <lineage>
        <taxon>Bacteria</taxon>
        <taxon>Pseudomonadati</taxon>
        <taxon>Bacteroidota</taxon>
        <taxon>Cytophagia</taxon>
        <taxon>Cytophagales</taxon>
        <taxon>Rhodocytophagaceae</taxon>
        <taxon>Rhodocytophaga</taxon>
    </lineage>
</organism>
<feature type="region of interest" description="Disordered" evidence="1">
    <location>
        <begin position="1"/>
        <end position="21"/>
    </location>
</feature>
<comment type="caution">
    <text evidence="2">The sequence shown here is derived from an EMBL/GenBank/DDBJ whole genome shotgun (WGS) entry which is preliminary data.</text>
</comment>
<reference evidence="2" key="1">
    <citation type="submission" date="2023-07" db="EMBL/GenBank/DDBJ databases">
        <title>The genome sequence of Rhodocytophaga aerolata KACC 12507.</title>
        <authorList>
            <person name="Zhang X."/>
        </authorList>
    </citation>
    <scope>NUCLEOTIDE SEQUENCE</scope>
    <source>
        <strain evidence="2">KACC 12507</strain>
    </source>
</reference>
<dbReference type="EMBL" id="JAUKPO010000001">
    <property type="protein sequence ID" value="MDO1444648.1"/>
    <property type="molecule type" value="Genomic_DNA"/>
</dbReference>
<name>A0ABT8QXT4_9BACT</name>
<sequence>MEENTQSFFPEKAENLNSSSGLQQEEIDFLNEDTSSNYIGDDQGMCITTPTQGNDFLEKYKSIEGIEILAQDEEIKCLFMQFEPESLQNLQLLSISISELIYSGTLLSLSSLIPVKVQIQPAGLAQPLVLLIHPQLTDSHFIHLKLMPYANYLPPIPLTLYQQEASKQAAPFFIIKRVVDSAQSSVFEQKQNELWDTLTLSVSIQNKLFKELMEVIKYQPLGIEKWVQNQFWTKEQSEKALKIIDSIFPLQLGLFTCLQIVFYPFERLHLFPHLQAIVQSKLLEQP</sequence>
<proteinExistence type="predicted"/>
<evidence type="ECO:0000256" key="1">
    <source>
        <dbReference type="SAM" id="MobiDB-lite"/>
    </source>
</evidence>
<gene>
    <name evidence="2" type="ORF">Q0590_00220</name>
</gene>
<protein>
    <submittedName>
        <fullName evidence="2">Uncharacterized protein</fullName>
    </submittedName>
</protein>
<dbReference type="RefSeq" id="WP_302035453.1">
    <property type="nucleotide sequence ID" value="NZ_JAUKPO010000001.1"/>
</dbReference>
<evidence type="ECO:0000313" key="2">
    <source>
        <dbReference type="EMBL" id="MDO1444648.1"/>
    </source>
</evidence>